<dbReference type="PANTHER" id="PTHR36966:SF1">
    <property type="entry name" value="REP-ASSOCIATED TYROSINE TRANSPOSASE"/>
    <property type="match status" value="1"/>
</dbReference>
<evidence type="ECO:0000313" key="2">
    <source>
        <dbReference type="EMBL" id="MFA9191610.1"/>
    </source>
</evidence>
<dbReference type="Proteomes" id="UP001574169">
    <property type="component" value="Unassembled WGS sequence"/>
</dbReference>
<dbReference type="EMBL" id="JBCFQL010000009">
    <property type="protein sequence ID" value="MFA9191610.1"/>
    <property type="molecule type" value="Genomic_DNA"/>
</dbReference>
<proteinExistence type="predicted"/>
<dbReference type="InterPro" id="IPR052715">
    <property type="entry name" value="RAYT_transposase"/>
</dbReference>
<name>A0ABV4TCA9_9FLAO</name>
<evidence type="ECO:0000259" key="1">
    <source>
        <dbReference type="SMART" id="SM01321"/>
    </source>
</evidence>
<feature type="domain" description="Transposase IS200-like" evidence="1">
    <location>
        <begin position="21"/>
        <end position="237"/>
    </location>
</feature>
<dbReference type="RefSeq" id="WP_373406591.1">
    <property type="nucleotide sequence ID" value="NZ_JBCFQL010000009.1"/>
</dbReference>
<keyword evidence="3" id="KW-1185">Reference proteome</keyword>
<dbReference type="Gene3D" id="3.30.70.1290">
    <property type="entry name" value="Transposase IS200-like"/>
    <property type="match status" value="1"/>
</dbReference>
<accession>A0ABV4TCA9</accession>
<dbReference type="InterPro" id="IPR002686">
    <property type="entry name" value="Transposase_17"/>
</dbReference>
<dbReference type="SUPFAM" id="SSF143422">
    <property type="entry name" value="Transposase IS200-like"/>
    <property type="match status" value="1"/>
</dbReference>
<reference evidence="2 3" key="1">
    <citation type="submission" date="2024-04" db="EMBL/GenBank/DDBJ databases">
        <title>New Clade of Flavobacterium.</title>
        <authorList>
            <person name="Matos L."/>
            <person name="Proenca D.N."/>
            <person name="Fransisco R.M."/>
            <person name="Chung A.P."/>
            <person name="Maccario L."/>
            <person name="Sorensen S.J."/>
            <person name="Morais P.V."/>
        </authorList>
    </citation>
    <scope>NUCLEOTIDE SEQUENCE [LARGE SCALE GENOMIC DNA]</scope>
    <source>
        <strain evidence="2 3">FZUC8N2.13</strain>
    </source>
</reference>
<gene>
    <name evidence="2" type="ORF">AAGV28_09545</name>
</gene>
<dbReference type="PANTHER" id="PTHR36966">
    <property type="entry name" value="REP-ASSOCIATED TYROSINE TRANSPOSASE"/>
    <property type="match status" value="1"/>
</dbReference>
<dbReference type="InterPro" id="IPR036515">
    <property type="entry name" value="Transposase_17_sf"/>
</dbReference>
<protein>
    <recommendedName>
        <fullName evidence="1">Transposase IS200-like domain-containing protein</fullName>
    </recommendedName>
</protein>
<organism evidence="2 3">
    <name type="scientific">Flavobacterium zubiriense</name>
    <dbReference type="NCBI Taxonomy" id="3138075"/>
    <lineage>
        <taxon>Bacteria</taxon>
        <taxon>Pseudomonadati</taxon>
        <taxon>Bacteroidota</taxon>
        <taxon>Flavobacteriia</taxon>
        <taxon>Flavobacteriales</taxon>
        <taxon>Flavobacteriaceae</taxon>
        <taxon>Flavobacterium</taxon>
    </lineage>
</organism>
<evidence type="ECO:0000313" key="3">
    <source>
        <dbReference type="Proteomes" id="UP001574169"/>
    </source>
</evidence>
<sequence>MNKFQNKYRIPSARLQNWDYGENGAYFITICIDKMECLFGDVVSNANVETRLIASLRDTIDEKYAMQLNELGKIAHDIWEEIPNKFSFVELGNFVIMPNHMHGILIINKMKLPSDTVKTGLIASKNENVENANRNECVETRLIASKNENEENANRNECVETRLIASVHEDVKKGGFAGDKNPMLNENIARIIRWYKGRCSFEMRKIHADFNWQSRFYDHVIRDSRAFDTIQNYIEDNPSKWKKDKFHN</sequence>
<comment type="caution">
    <text evidence="2">The sequence shown here is derived from an EMBL/GenBank/DDBJ whole genome shotgun (WGS) entry which is preliminary data.</text>
</comment>
<dbReference type="SMART" id="SM01321">
    <property type="entry name" value="Y1_Tnp"/>
    <property type="match status" value="1"/>
</dbReference>